<sequence>MFRSSRAVLSAIGTDHDSFSQFAKFMHFFRVAERTTAQTANAAVGVHQIARKGPIGDALDI</sequence>
<dbReference type="AlphaFoldDB" id="A0A2S6MWJ8"/>
<dbReference type="Proteomes" id="UP000239089">
    <property type="component" value="Unassembled WGS sequence"/>
</dbReference>
<name>A0A2S6MWJ8_9HYPH</name>
<evidence type="ECO:0000313" key="1">
    <source>
        <dbReference type="EMBL" id="PPQ26731.1"/>
    </source>
</evidence>
<gene>
    <name evidence="1" type="ORF">CCR94_21725</name>
</gene>
<organism evidence="1 2">
    <name type="scientific">Rhodoblastus sphagnicola</name>
    <dbReference type="NCBI Taxonomy" id="333368"/>
    <lineage>
        <taxon>Bacteria</taxon>
        <taxon>Pseudomonadati</taxon>
        <taxon>Pseudomonadota</taxon>
        <taxon>Alphaproteobacteria</taxon>
        <taxon>Hyphomicrobiales</taxon>
        <taxon>Rhodoblastaceae</taxon>
        <taxon>Rhodoblastus</taxon>
    </lineage>
</organism>
<accession>A0A2S6MWJ8</accession>
<comment type="caution">
    <text evidence="1">The sequence shown here is derived from an EMBL/GenBank/DDBJ whole genome shotgun (WGS) entry which is preliminary data.</text>
</comment>
<reference evidence="1 2" key="1">
    <citation type="journal article" date="2018" name="Arch. Microbiol.">
        <title>New insights into the metabolic potential of the phototrophic purple bacterium Rhodopila globiformis DSM 161(T) from its draft genome sequence and evidence for a vanadium-dependent nitrogenase.</title>
        <authorList>
            <person name="Imhoff J.F."/>
            <person name="Rahn T."/>
            <person name="Kunzel S."/>
            <person name="Neulinger S.C."/>
        </authorList>
    </citation>
    <scope>NUCLEOTIDE SEQUENCE [LARGE SCALE GENOMIC DNA]</scope>
    <source>
        <strain evidence="1 2">DSM 16996</strain>
    </source>
</reference>
<protein>
    <submittedName>
        <fullName evidence="1">Uncharacterized protein</fullName>
    </submittedName>
</protein>
<dbReference type="EMBL" id="NHSJ01000131">
    <property type="protein sequence ID" value="PPQ26731.1"/>
    <property type="molecule type" value="Genomic_DNA"/>
</dbReference>
<keyword evidence="2" id="KW-1185">Reference proteome</keyword>
<proteinExistence type="predicted"/>
<evidence type="ECO:0000313" key="2">
    <source>
        <dbReference type="Proteomes" id="UP000239089"/>
    </source>
</evidence>